<reference evidence="2 4" key="2">
    <citation type="submission" date="2023-10" db="EMBL/GenBank/DDBJ databases">
        <title>To unveil natural product biosynthetic capacity in Pseudoalteromonas.</title>
        <authorList>
            <person name="Wang J."/>
        </authorList>
    </citation>
    <scope>NUCLEOTIDE SEQUENCE [LARGE SCALE GENOMIC DNA]</scope>
    <source>
        <strain evidence="2 4">DSM 15914</strain>
    </source>
</reference>
<gene>
    <name evidence="1" type="ORF">F9Y85_07310</name>
    <name evidence="2" type="ORF">R5H13_22420</name>
</gene>
<reference evidence="1" key="1">
    <citation type="submission" date="2019-10" db="EMBL/GenBank/DDBJ databases">
        <authorList>
            <person name="Paulsen S."/>
        </authorList>
    </citation>
    <scope>NUCLEOTIDE SEQUENCE</scope>
    <source>
        <strain evidence="1">LMG 19692</strain>
    </source>
</reference>
<name>A0A8I2KM04_9GAMM</name>
<evidence type="ECO:0000313" key="2">
    <source>
        <dbReference type="EMBL" id="WOX30638.1"/>
    </source>
</evidence>
<accession>A0A8I2KM04</accession>
<evidence type="ECO:0000313" key="4">
    <source>
        <dbReference type="Proteomes" id="UP001304419"/>
    </source>
</evidence>
<organism evidence="1 3">
    <name type="scientific">Pseudoalteromonas maricaloris</name>
    <dbReference type="NCBI Taxonomy" id="184924"/>
    <lineage>
        <taxon>Bacteria</taxon>
        <taxon>Pseudomonadati</taxon>
        <taxon>Pseudomonadota</taxon>
        <taxon>Gammaproteobacteria</taxon>
        <taxon>Alteromonadales</taxon>
        <taxon>Pseudoalteromonadaceae</taxon>
        <taxon>Pseudoalteromonas</taxon>
    </lineage>
</organism>
<sequence length="171" mass="19670">MHEHTKRICDFLTEIQLPFRFHEVEENTFLPGLKTVMGTLYIDNEKLLYPGDILHEAGHIAVCEPIFRDQLHEDVYKNGLKNGREKQAMQGEEMAAIAWSIAAIQYIGLPLEVVLHKDGYKGASNSFVSAFKEGKGFGYPLLNAWDMTCPEQGFPKMQKWIRELRWINELS</sequence>
<proteinExistence type="predicted"/>
<dbReference type="Proteomes" id="UP001304419">
    <property type="component" value="Chromosome 2"/>
</dbReference>
<evidence type="ECO:0000313" key="3">
    <source>
        <dbReference type="Proteomes" id="UP000646877"/>
    </source>
</evidence>
<protein>
    <submittedName>
        <fullName evidence="1">Uncharacterized protein</fullName>
    </submittedName>
</protein>
<keyword evidence="4" id="KW-1185">Reference proteome</keyword>
<evidence type="ECO:0000313" key="1">
    <source>
        <dbReference type="EMBL" id="NLR21126.1"/>
    </source>
</evidence>
<dbReference type="EMBL" id="WEIA01000003">
    <property type="protein sequence ID" value="NLR21126.1"/>
    <property type="molecule type" value="Genomic_DNA"/>
</dbReference>
<dbReference type="RefSeq" id="WP_039496275.1">
    <property type="nucleotide sequence ID" value="NZ_CBCSDF010000017.1"/>
</dbReference>
<dbReference type="EMBL" id="CP137579">
    <property type="protein sequence ID" value="WOX30638.1"/>
    <property type="molecule type" value="Genomic_DNA"/>
</dbReference>
<dbReference type="Proteomes" id="UP000646877">
    <property type="component" value="Unassembled WGS sequence"/>
</dbReference>
<dbReference type="AlphaFoldDB" id="A0A8I2KM04"/>